<evidence type="ECO:0000256" key="5">
    <source>
        <dbReference type="ARBA" id="ARBA00022692"/>
    </source>
</evidence>
<comment type="subcellular location">
    <subcellularLocation>
        <location evidence="1">Cell membrane</location>
        <topology evidence="1">Multi-pass membrane protein</topology>
    </subcellularLocation>
</comment>
<sequence length="465" mass="52720">MTRKKIFIIFFLILGSTVVLLAGLNDMDSNLHLDYVREIQEAGRIPVQHPHLYQSDVSSAPFPYPLGYHLTMAIFPHWVSVYKVLGVLFAGILLILVIKISKLFGYKGGLAIITPLALSLSFSRLSITPHPDMFALMLTLTSTYFTLKYIHEENLLYLALAVGFGFYAGMTRKIAVVTLPFIWLVLWLKFNEKRRNLLKVVIPIVLFTGLGYYLVNPIFRGTDLIYPVQGGSDPSAYNWYMTHLSFWSSLTQGYFMHALGIIIVAFSVFLPLFFTKPQDKTLALVFGGEILVILILMPSTAGLARYVMFTLPFLTIAYGNHFENSKRWIPILFLGALIIYPAQGLYLDSEIPNDFNQITSHLDQNDFVLAREQGQLAYRVGCRAGWTSLFWSGDLYDTFENVDRLENFIATHGVTHVLINKELIVPSDSQMINGEAVGFPQDWVNEIDNIGLKIDETKHYVLYEV</sequence>
<evidence type="ECO:0000256" key="1">
    <source>
        <dbReference type="ARBA" id="ARBA00004651"/>
    </source>
</evidence>
<accession>A0A133VBD6</accession>
<keyword evidence="6 8" id="KW-1133">Transmembrane helix</keyword>
<dbReference type="PANTHER" id="PTHR33908">
    <property type="entry name" value="MANNOSYLTRANSFERASE YKCB-RELATED"/>
    <property type="match status" value="1"/>
</dbReference>
<reference evidence="9 10" key="1">
    <citation type="journal article" date="2016" name="Sci. Rep.">
        <title>Metabolic traits of an uncultured archaeal lineage -MSBL1- from brine pools of the Red Sea.</title>
        <authorList>
            <person name="Mwirichia R."/>
            <person name="Alam I."/>
            <person name="Rashid M."/>
            <person name="Vinu M."/>
            <person name="Ba-Alawi W."/>
            <person name="Anthony Kamau A."/>
            <person name="Kamanda Ngugi D."/>
            <person name="Goker M."/>
            <person name="Klenk H.P."/>
            <person name="Bajic V."/>
            <person name="Stingl U."/>
        </authorList>
    </citation>
    <scope>NUCLEOTIDE SEQUENCE [LARGE SCALE GENOMIC DNA]</scope>
    <source>
        <strain evidence="9">SCGC-AAA261G05</strain>
    </source>
</reference>
<dbReference type="GO" id="GO:0016763">
    <property type="term" value="F:pentosyltransferase activity"/>
    <property type="evidence" value="ECO:0007669"/>
    <property type="project" value="TreeGrafter"/>
</dbReference>
<keyword evidence="3" id="KW-0328">Glycosyltransferase</keyword>
<dbReference type="AlphaFoldDB" id="A0A133VBD6"/>
<feature type="transmembrane region" description="Helical" evidence="8">
    <location>
        <begin position="197"/>
        <end position="215"/>
    </location>
</feature>
<dbReference type="GO" id="GO:0008610">
    <property type="term" value="P:lipid biosynthetic process"/>
    <property type="evidence" value="ECO:0007669"/>
    <property type="project" value="UniProtKB-ARBA"/>
</dbReference>
<feature type="transmembrane region" description="Helical" evidence="8">
    <location>
        <begin position="328"/>
        <end position="347"/>
    </location>
</feature>
<feature type="transmembrane region" description="Helical" evidence="8">
    <location>
        <begin position="110"/>
        <end position="127"/>
    </location>
</feature>
<dbReference type="EMBL" id="LHYA01000015">
    <property type="protein sequence ID" value="KXB03762.1"/>
    <property type="molecule type" value="Genomic_DNA"/>
</dbReference>
<evidence type="ECO:0000256" key="7">
    <source>
        <dbReference type="ARBA" id="ARBA00023136"/>
    </source>
</evidence>
<feature type="transmembrane region" description="Helical" evidence="8">
    <location>
        <begin position="7"/>
        <end position="24"/>
    </location>
</feature>
<proteinExistence type="predicted"/>
<protein>
    <submittedName>
        <fullName evidence="9">Uncharacterized protein</fullName>
    </submittedName>
</protein>
<dbReference type="GO" id="GO:0005886">
    <property type="term" value="C:plasma membrane"/>
    <property type="evidence" value="ECO:0007669"/>
    <property type="project" value="UniProtKB-SubCell"/>
</dbReference>
<keyword evidence="2" id="KW-1003">Cell membrane</keyword>
<dbReference type="InterPro" id="IPR050297">
    <property type="entry name" value="LipidA_mod_glycosyltrf_83"/>
</dbReference>
<evidence type="ECO:0000256" key="3">
    <source>
        <dbReference type="ARBA" id="ARBA00022676"/>
    </source>
</evidence>
<gene>
    <name evidence="9" type="ORF">AKJ47_01665</name>
</gene>
<evidence type="ECO:0000313" key="9">
    <source>
        <dbReference type="EMBL" id="KXB03762.1"/>
    </source>
</evidence>
<evidence type="ECO:0000256" key="8">
    <source>
        <dbReference type="SAM" id="Phobius"/>
    </source>
</evidence>
<evidence type="ECO:0000256" key="4">
    <source>
        <dbReference type="ARBA" id="ARBA00022679"/>
    </source>
</evidence>
<feature type="transmembrane region" description="Helical" evidence="8">
    <location>
        <begin position="75"/>
        <end position="98"/>
    </location>
</feature>
<evidence type="ECO:0000313" key="10">
    <source>
        <dbReference type="Proteomes" id="UP000070405"/>
    </source>
</evidence>
<evidence type="ECO:0000256" key="2">
    <source>
        <dbReference type="ARBA" id="ARBA00022475"/>
    </source>
</evidence>
<name>A0A133VBD6_9EURY</name>
<comment type="caution">
    <text evidence="9">The sequence shown here is derived from an EMBL/GenBank/DDBJ whole genome shotgun (WGS) entry which is preliminary data.</text>
</comment>
<keyword evidence="10" id="KW-1185">Reference proteome</keyword>
<dbReference type="Proteomes" id="UP000070405">
    <property type="component" value="Unassembled WGS sequence"/>
</dbReference>
<organism evidence="9 10">
    <name type="scientific">candidate division MSBL1 archaeon SCGC-AAA261G05</name>
    <dbReference type="NCBI Taxonomy" id="1698276"/>
    <lineage>
        <taxon>Archaea</taxon>
        <taxon>Methanobacteriati</taxon>
        <taxon>Methanobacteriota</taxon>
        <taxon>candidate division MSBL1</taxon>
    </lineage>
</organism>
<dbReference type="PANTHER" id="PTHR33908:SF11">
    <property type="entry name" value="MEMBRANE PROTEIN"/>
    <property type="match status" value="1"/>
</dbReference>
<feature type="transmembrane region" description="Helical" evidence="8">
    <location>
        <begin position="254"/>
        <end position="274"/>
    </location>
</feature>
<keyword evidence="7 8" id="KW-0472">Membrane</keyword>
<feature type="transmembrane region" description="Helical" evidence="8">
    <location>
        <begin position="281"/>
        <end position="297"/>
    </location>
</feature>
<feature type="transmembrane region" description="Helical" evidence="8">
    <location>
        <begin position="155"/>
        <end position="185"/>
    </location>
</feature>
<evidence type="ECO:0000256" key="6">
    <source>
        <dbReference type="ARBA" id="ARBA00022989"/>
    </source>
</evidence>
<keyword evidence="4" id="KW-0808">Transferase</keyword>
<keyword evidence="5 8" id="KW-0812">Transmembrane</keyword>